<protein>
    <recommendedName>
        <fullName evidence="4">BZIP domain-containing protein</fullName>
    </recommendedName>
</protein>
<name>A0AAV4FJ10_9GAST</name>
<evidence type="ECO:0000313" key="3">
    <source>
        <dbReference type="Proteomes" id="UP000762676"/>
    </source>
</evidence>
<sequence>MQRPVCHRSLPCEPSRIASRGARKRKSVHQAKRVCSRDESEIKRKKQAASNRFARLEESNTEPSEVKKDDVATVNFQVEPPLLNGLSASSQAKELCGHEKTASISRKQPPSPKSTDANADTAEADSDCNNTL</sequence>
<evidence type="ECO:0000313" key="2">
    <source>
        <dbReference type="EMBL" id="GFR73257.1"/>
    </source>
</evidence>
<dbReference type="EMBL" id="BMAT01011472">
    <property type="protein sequence ID" value="GFR73257.1"/>
    <property type="molecule type" value="Genomic_DNA"/>
</dbReference>
<dbReference type="Proteomes" id="UP000762676">
    <property type="component" value="Unassembled WGS sequence"/>
</dbReference>
<feature type="compositionally biased region" description="Polar residues" evidence="1">
    <location>
        <begin position="102"/>
        <end position="118"/>
    </location>
</feature>
<accession>A0AAV4FJ10</accession>
<feature type="compositionally biased region" description="Basic residues" evidence="1">
    <location>
        <begin position="21"/>
        <end position="34"/>
    </location>
</feature>
<evidence type="ECO:0008006" key="4">
    <source>
        <dbReference type="Google" id="ProtNLM"/>
    </source>
</evidence>
<dbReference type="AlphaFoldDB" id="A0AAV4FJ10"/>
<comment type="caution">
    <text evidence="2">The sequence shown here is derived from an EMBL/GenBank/DDBJ whole genome shotgun (WGS) entry which is preliminary data.</text>
</comment>
<evidence type="ECO:0000256" key="1">
    <source>
        <dbReference type="SAM" id="MobiDB-lite"/>
    </source>
</evidence>
<gene>
    <name evidence="2" type="ORF">ElyMa_005724900</name>
</gene>
<reference evidence="2 3" key="1">
    <citation type="journal article" date="2021" name="Elife">
        <title>Chloroplast acquisition without the gene transfer in kleptoplastic sea slugs, Plakobranchus ocellatus.</title>
        <authorList>
            <person name="Maeda T."/>
            <person name="Takahashi S."/>
            <person name="Yoshida T."/>
            <person name="Shimamura S."/>
            <person name="Takaki Y."/>
            <person name="Nagai Y."/>
            <person name="Toyoda A."/>
            <person name="Suzuki Y."/>
            <person name="Arimoto A."/>
            <person name="Ishii H."/>
            <person name="Satoh N."/>
            <person name="Nishiyama T."/>
            <person name="Hasebe M."/>
            <person name="Maruyama T."/>
            <person name="Minagawa J."/>
            <person name="Obokata J."/>
            <person name="Shigenobu S."/>
        </authorList>
    </citation>
    <scope>NUCLEOTIDE SEQUENCE [LARGE SCALE GENOMIC DNA]</scope>
</reference>
<organism evidence="2 3">
    <name type="scientific">Elysia marginata</name>
    <dbReference type="NCBI Taxonomy" id="1093978"/>
    <lineage>
        <taxon>Eukaryota</taxon>
        <taxon>Metazoa</taxon>
        <taxon>Spiralia</taxon>
        <taxon>Lophotrochozoa</taxon>
        <taxon>Mollusca</taxon>
        <taxon>Gastropoda</taxon>
        <taxon>Heterobranchia</taxon>
        <taxon>Euthyneura</taxon>
        <taxon>Panpulmonata</taxon>
        <taxon>Sacoglossa</taxon>
        <taxon>Placobranchoidea</taxon>
        <taxon>Plakobranchidae</taxon>
        <taxon>Elysia</taxon>
    </lineage>
</organism>
<proteinExistence type="predicted"/>
<feature type="region of interest" description="Disordered" evidence="1">
    <location>
        <begin position="17"/>
        <end position="132"/>
    </location>
</feature>
<keyword evidence="3" id="KW-1185">Reference proteome</keyword>
<feature type="compositionally biased region" description="Basic and acidic residues" evidence="1">
    <location>
        <begin position="54"/>
        <end position="71"/>
    </location>
</feature>